<keyword evidence="4" id="KW-1185">Reference proteome</keyword>
<dbReference type="EMBL" id="RYYR01000020">
    <property type="protein sequence ID" value="RUL50469.1"/>
    <property type="molecule type" value="Genomic_DNA"/>
</dbReference>
<dbReference type="RefSeq" id="WP_126659777.1">
    <property type="nucleotide sequence ID" value="NZ_RYYR01000020.1"/>
</dbReference>
<keyword evidence="1" id="KW-1133">Transmembrane helix</keyword>
<keyword evidence="1" id="KW-0472">Membrane</keyword>
<dbReference type="InterPro" id="IPR018639">
    <property type="entry name" value="DUF2062"/>
</dbReference>
<sequence>MKLKRKIKYYLIRLFRLKSSPHQVALGLSIGLIPNWLPTFGVGPLLSVGLAKLVKANTVAAFIGGIIGTLIWPLLFILNYQVGSFLLNRHTKIDEPEEVVYIDAIQHTVEGVVDGFHSSGFLFLTGAAINILISSLLSYFIMYFLFKKYNLQILNKISSRKYSNKISLRE</sequence>
<dbReference type="PANTHER" id="PTHR40547">
    <property type="entry name" value="SLL0298 PROTEIN"/>
    <property type="match status" value="1"/>
</dbReference>
<proteinExistence type="predicted"/>
<evidence type="ECO:0000313" key="3">
    <source>
        <dbReference type="EMBL" id="RUL50469.1"/>
    </source>
</evidence>
<dbReference type="PANTHER" id="PTHR40547:SF1">
    <property type="entry name" value="SLL0298 PROTEIN"/>
    <property type="match status" value="1"/>
</dbReference>
<dbReference type="AlphaFoldDB" id="A0A3S0R5D0"/>
<dbReference type="Pfam" id="PF09835">
    <property type="entry name" value="DUF2062"/>
    <property type="match status" value="1"/>
</dbReference>
<organism evidence="3 4">
    <name type="scientific">Lysinibacillus antri</name>
    <dbReference type="NCBI Taxonomy" id="2498145"/>
    <lineage>
        <taxon>Bacteria</taxon>
        <taxon>Bacillati</taxon>
        <taxon>Bacillota</taxon>
        <taxon>Bacilli</taxon>
        <taxon>Bacillales</taxon>
        <taxon>Bacillaceae</taxon>
        <taxon>Lysinibacillus</taxon>
    </lineage>
</organism>
<feature type="domain" description="DUF2062" evidence="2">
    <location>
        <begin position="5"/>
        <end position="150"/>
    </location>
</feature>
<evidence type="ECO:0000256" key="1">
    <source>
        <dbReference type="SAM" id="Phobius"/>
    </source>
</evidence>
<protein>
    <submittedName>
        <fullName evidence="3">DUF2062 domain-containing protein</fullName>
    </submittedName>
</protein>
<gene>
    <name evidence="3" type="ORF">EK386_13865</name>
</gene>
<keyword evidence="1" id="KW-0812">Transmembrane</keyword>
<comment type="caution">
    <text evidence="3">The sequence shown here is derived from an EMBL/GenBank/DDBJ whole genome shotgun (WGS) entry which is preliminary data.</text>
</comment>
<feature type="transmembrane region" description="Helical" evidence="1">
    <location>
        <begin position="59"/>
        <end position="78"/>
    </location>
</feature>
<feature type="transmembrane region" description="Helical" evidence="1">
    <location>
        <begin position="121"/>
        <end position="146"/>
    </location>
</feature>
<reference evidence="3 4" key="1">
    <citation type="submission" date="2018-12" db="EMBL/GenBank/DDBJ databases">
        <title>Lysinibacillus antri sp. nov., isolated from a cave soil.</title>
        <authorList>
            <person name="Narsing Rao M.P."/>
            <person name="Zhang H."/>
            <person name="Dong Z.-Y."/>
            <person name="Niu X.-K."/>
            <person name="Zhang K."/>
            <person name="Fang B.-Z."/>
            <person name="Kang Y.-Q."/>
            <person name="Xiao M."/>
            <person name="Li W.-J."/>
        </authorList>
    </citation>
    <scope>NUCLEOTIDE SEQUENCE [LARGE SCALE GENOMIC DNA]</scope>
    <source>
        <strain evidence="3 4">SYSU K30002</strain>
    </source>
</reference>
<accession>A0A3S0R5D0</accession>
<evidence type="ECO:0000313" key="4">
    <source>
        <dbReference type="Proteomes" id="UP000287910"/>
    </source>
</evidence>
<name>A0A3S0R5D0_9BACI</name>
<evidence type="ECO:0000259" key="2">
    <source>
        <dbReference type="Pfam" id="PF09835"/>
    </source>
</evidence>
<dbReference type="Proteomes" id="UP000287910">
    <property type="component" value="Unassembled WGS sequence"/>
</dbReference>